<dbReference type="Pfam" id="PF08448">
    <property type="entry name" value="PAS_4"/>
    <property type="match status" value="1"/>
</dbReference>
<protein>
    <recommendedName>
        <fullName evidence="3">Blue-light-activated histidine kinase</fullName>
        <ecNumber evidence="2">2.7.13.3</ecNumber>
    </recommendedName>
</protein>
<keyword evidence="4" id="KW-0597">Phosphoprotein</keyword>
<dbReference type="Pfam" id="PF07536">
    <property type="entry name" value="HWE_HK"/>
    <property type="match status" value="1"/>
</dbReference>
<evidence type="ECO:0000256" key="4">
    <source>
        <dbReference type="ARBA" id="ARBA00022553"/>
    </source>
</evidence>
<feature type="domain" description="Signal transduction histidine kinase HWE region" evidence="9">
    <location>
        <begin position="271"/>
        <end position="351"/>
    </location>
</feature>
<dbReference type="Pfam" id="PF13188">
    <property type="entry name" value="PAS_8"/>
    <property type="match status" value="1"/>
</dbReference>
<organism evidence="10">
    <name type="scientific">Aureimonas frigidaquae</name>
    <dbReference type="NCBI Taxonomy" id="424757"/>
    <lineage>
        <taxon>Bacteria</taxon>
        <taxon>Pseudomonadati</taxon>
        <taxon>Pseudomonadota</taxon>
        <taxon>Alphaproteobacteria</taxon>
        <taxon>Hyphomicrobiales</taxon>
        <taxon>Aurantimonadaceae</taxon>
        <taxon>Aureimonas</taxon>
    </lineage>
</organism>
<evidence type="ECO:0000256" key="3">
    <source>
        <dbReference type="ARBA" id="ARBA00021740"/>
    </source>
</evidence>
<comment type="catalytic activity">
    <reaction evidence="1">
        <text>ATP + protein L-histidine = ADP + protein N-phospho-L-histidine.</text>
        <dbReference type="EC" id="2.7.13.3"/>
    </reaction>
</comment>
<evidence type="ECO:0000259" key="9">
    <source>
        <dbReference type="SMART" id="SM00911"/>
    </source>
</evidence>
<dbReference type="EMBL" id="LC066377">
    <property type="protein sequence ID" value="BAT28789.1"/>
    <property type="molecule type" value="Genomic_DNA"/>
</dbReference>
<dbReference type="InterPro" id="IPR000014">
    <property type="entry name" value="PAS"/>
</dbReference>
<evidence type="ECO:0000256" key="6">
    <source>
        <dbReference type="ARBA" id="ARBA00022741"/>
    </source>
</evidence>
<evidence type="ECO:0000313" key="10">
    <source>
        <dbReference type="EMBL" id="BAT28789.1"/>
    </source>
</evidence>
<keyword evidence="6" id="KW-0547">Nucleotide-binding</keyword>
<keyword evidence="8" id="KW-0067">ATP-binding</keyword>
<dbReference type="Gene3D" id="3.30.565.10">
    <property type="entry name" value="Histidine kinase-like ATPase, C-terminal domain"/>
    <property type="match status" value="1"/>
</dbReference>
<evidence type="ECO:0000256" key="1">
    <source>
        <dbReference type="ARBA" id="ARBA00000085"/>
    </source>
</evidence>
<evidence type="ECO:0000256" key="8">
    <source>
        <dbReference type="ARBA" id="ARBA00022840"/>
    </source>
</evidence>
<dbReference type="InterPro" id="IPR035965">
    <property type="entry name" value="PAS-like_dom_sf"/>
</dbReference>
<name>A0A0P0Z3W2_9HYPH</name>
<evidence type="ECO:0000256" key="7">
    <source>
        <dbReference type="ARBA" id="ARBA00022777"/>
    </source>
</evidence>
<dbReference type="GO" id="GO:0005524">
    <property type="term" value="F:ATP binding"/>
    <property type="evidence" value="ECO:0007669"/>
    <property type="project" value="UniProtKB-KW"/>
</dbReference>
<dbReference type="Gene3D" id="3.30.450.20">
    <property type="entry name" value="PAS domain"/>
    <property type="match status" value="2"/>
</dbReference>
<evidence type="ECO:0000256" key="5">
    <source>
        <dbReference type="ARBA" id="ARBA00022679"/>
    </source>
</evidence>
<dbReference type="InterPro" id="IPR036890">
    <property type="entry name" value="HATPase_C_sf"/>
</dbReference>
<dbReference type="EC" id="2.7.13.3" evidence="2"/>
<reference evidence="10" key="1">
    <citation type="journal article" date="2015" name="Proc. Natl. Acad. Sci. U.S.A.">
        <title>Bacterial clade with the ribosomal RNA operon on a small plasmid rather than the chromosome.</title>
        <authorList>
            <person name="Anda M."/>
            <person name="Ohtsubo Y."/>
            <person name="Okubo T."/>
            <person name="Sugawara M."/>
            <person name="Nagata Y."/>
            <person name="Tsuda M."/>
            <person name="Minamisawa K."/>
            <person name="Mitsui H."/>
        </authorList>
    </citation>
    <scope>NUCLEOTIDE SEQUENCE</scope>
    <source>
        <strain evidence="10">JCM 14755</strain>
    </source>
</reference>
<accession>A0A0P0Z3W2</accession>
<sequence length="471" mass="51754">MNVDIEKAEPLSHELGSGWKAIAEDIREGLFVGEVIRSATGIITDYVIIYANPSFARMTGVPLEVAIGSRLTALFPLAGDAPLQICRRVVSTGISEEFDMPFDDPVGWYEGRVRRLSENRFTVVFQNTTKHHSAELALAAAQDRYRRLFDAIDEGFCVIEMIFDDDQPVDYRFLEANPAFERHTGLVDPVGRTAREMVDGLEAHWFQTYGAVARDRRAVRLTLPAPSMGQRTFDIFAFPVAEELPNQVGILFIDVSERVAMEEQRSFLNRELGHRLKNTLAVVQSVVSQTLRSAPDIESARQSLSSRIHALAQAHEVVLKGEQEGGQICDIIRAAVDIHDPECRVDINGEPMVVHPAAALSLSMAMNELATNATKYGALSTAAGRVRVSWELTRLAHGTRLCLSWIESGGPPVRQPDRQGFGSRLIARGISGAADGSVVMDFPVEGLECRITAVLPYVTPQATTGDSAEAR</sequence>
<proteinExistence type="predicted"/>
<dbReference type="SMART" id="SM00911">
    <property type="entry name" value="HWE_HK"/>
    <property type="match status" value="1"/>
</dbReference>
<dbReference type="GO" id="GO:0004673">
    <property type="term" value="F:protein histidine kinase activity"/>
    <property type="evidence" value="ECO:0007669"/>
    <property type="project" value="UniProtKB-EC"/>
</dbReference>
<keyword evidence="5" id="KW-0808">Transferase</keyword>
<evidence type="ECO:0000256" key="2">
    <source>
        <dbReference type="ARBA" id="ARBA00012438"/>
    </source>
</evidence>
<dbReference type="AlphaFoldDB" id="A0A0P0Z3W2"/>
<dbReference type="SUPFAM" id="SSF55785">
    <property type="entry name" value="PYP-like sensor domain (PAS domain)"/>
    <property type="match status" value="2"/>
</dbReference>
<dbReference type="InterPro" id="IPR013656">
    <property type="entry name" value="PAS_4"/>
</dbReference>
<dbReference type="InterPro" id="IPR011102">
    <property type="entry name" value="Sig_transdc_His_kinase_HWE"/>
</dbReference>
<dbReference type="CDD" id="cd00130">
    <property type="entry name" value="PAS"/>
    <property type="match status" value="1"/>
</dbReference>
<dbReference type="PANTHER" id="PTHR41523:SF7">
    <property type="entry name" value="HISTIDINE KINASE"/>
    <property type="match status" value="1"/>
</dbReference>
<keyword evidence="7 10" id="KW-0418">Kinase</keyword>
<dbReference type="PANTHER" id="PTHR41523">
    <property type="entry name" value="TWO-COMPONENT SYSTEM SENSOR PROTEIN"/>
    <property type="match status" value="1"/>
</dbReference>